<dbReference type="AlphaFoldDB" id="I0BW18"/>
<reference evidence="1" key="1">
    <citation type="journal article" date="2013" name="PLoS ONE">
        <title>Comparative Genomics of Multiple Strains of Pseudomonas cannabina pv. alisalensis, a Potential Model Pathogen of Both Monocots and Dicots.</title>
        <authorList>
            <person name="Sarris P.F."/>
            <person name="Trantas E.A."/>
            <person name="Baltrus D.A."/>
            <person name="Bull C.T."/>
            <person name="Wechter W.P."/>
            <person name="Yan S."/>
            <person name="Veveridis F."/>
            <person name="Aimeida N.F."/>
            <person name="Jones C.D."/>
            <person name="Dangl J.L."/>
            <person name="Panopoulos N.J."/>
            <person name="Vinatzer B.A."/>
            <person name="Goumas D.E."/>
        </authorList>
    </citation>
    <scope>NUCLEOTIDE SEQUENCE</scope>
    <source>
        <strain evidence="1">PSa1-3</strain>
    </source>
</reference>
<evidence type="ECO:0000313" key="1">
    <source>
        <dbReference type="EMBL" id="AFH66616.1"/>
    </source>
</evidence>
<sequence>MDSPISCGRSVKFSGIQGRSMSQAMIGLTNSPSQVLARQQIAGKINIQRLFAAIDSDPGIVGAGVVYIDADFNVVTLREFTPICSIKPKRVILREAKKYIAPQQFARDVQTNPRESRLLYEAFSATMSCGGAILGWIAVFGSGAAVPFTGGTSLVITAIGYASTAASTAQCGIGLARTINEIQNPEANDRLSDSELYNTISSVLDIASLAGVGATGLTTYKLMQAKKAATGRSWYDLTKELNRQQRKQLTDELLTLQNPKLTARLLKLKQRSGELPTRLTSTQLKAATVIQFQDVLSMGVGLVGSNYVQTFAVGLYEEITE</sequence>
<organism evidence="1">
    <name type="scientific">Pseudomonas cannabina</name>
    <dbReference type="NCBI Taxonomy" id="86840"/>
    <lineage>
        <taxon>Bacteria</taxon>
        <taxon>Pseudomonadati</taxon>
        <taxon>Pseudomonadota</taxon>
        <taxon>Gammaproteobacteria</taxon>
        <taxon>Pseudomonadales</taxon>
        <taxon>Pseudomonadaceae</taxon>
        <taxon>Pseudomonas</taxon>
    </lineage>
</organism>
<dbReference type="EMBL" id="JQ517283">
    <property type="protein sequence ID" value="AFH66616.1"/>
    <property type="molecule type" value="Genomic_DNA"/>
</dbReference>
<evidence type="ECO:0008006" key="2">
    <source>
        <dbReference type="Google" id="ProtNLM"/>
    </source>
</evidence>
<accession>I0BW18</accession>
<protein>
    <recommendedName>
        <fullName evidence="2">NAD synthetase</fullName>
    </recommendedName>
</protein>
<name>I0BW18_PSECA</name>
<proteinExistence type="predicted"/>